<dbReference type="PANTHER" id="PTHR12428:SF66">
    <property type="entry name" value="MITOCHONDRIAL INNER MEMBRANE PROTEIN OXA1L"/>
    <property type="match status" value="1"/>
</dbReference>
<dbReference type="InterPro" id="IPR001708">
    <property type="entry name" value="YidC/ALB3/OXA1/COX18"/>
</dbReference>
<feature type="region of interest" description="Disordered" evidence="10">
    <location>
        <begin position="428"/>
        <end position="527"/>
    </location>
</feature>
<gene>
    <name evidence="12" type="ORF">Plec18167_000003</name>
</gene>
<evidence type="ECO:0000256" key="5">
    <source>
        <dbReference type="ARBA" id="ARBA00022946"/>
    </source>
</evidence>
<organism evidence="12 13">
    <name type="scientific">Paecilomyces lecythidis</name>
    <dbReference type="NCBI Taxonomy" id="3004212"/>
    <lineage>
        <taxon>Eukaryota</taxon>
        <taxon>Fungi</taxon>
        <taxon>Dikarya</taxon>
        <taxon>Ascomycota</taxon>
        <taxon>Pezizomycotina</taxon>
        <taxon>Eurotiomycetes</taxon>
        <taxon>Eurotiomycetidae</taxon>
        <taxon>Eurotiales</taxon>
        <taxon>Thermoascaceae</taxon>
        <taxon>Paecilomyces</taxon>
    </lineage>
</organism>
<evidence type="ECO:0000256" key="1">
    <source>
        <dbReference type="ARBA" id="ARBA00004448"/>
    </source>
</evidence>
<feature type="domain" description="Membrane insertase YidC/Oxa/ALB C-terminal" evidence="11">
    <location>
        <begin position="152"/>
        <end position="352"/>
    </location>
</feature>
<protein>
    <recommendedName>
        <fullName evidence="11">Membrane insertase YidC/Oxa/ALB C-terminal domain-containing protein</fullName>
    </recommendedName>
</protein>
<proteinExistence type="inferred from homology"/>
<reference evidence="12 13" key="1">
    <citation type="journal article" date="2024" name="IMA Fungus">
        <title>IMA Genome - F19 : A genome assembly and annotation guide to empower mycologists, including annotated draft genome sequences of Ceratocystis pirilliformis, Diaporthe australafricana, Fusarium ophioides, Paecilomyces lecythidis, and Sporothrix stenoceras.</title>
        <authorList>
            <person name="Aylward J."/>
            <person name="Wilson A.M."/>
            <person name="Visagie C.M."/>
            <person name="Spraker J."/>
            <person name="Barnes I."/>
            <person name="Buitendag C."/>
            <person name="Ceriani C."/>
            <person name="Del Mar Angel L."/>
            <person name="du Plessis D."/>
            <person name="Fuchs T."/>
            <person name="Gasser K."/>
            <person name="Kramer D."/>
            <person name="Li W."/>
            <person name="Munsamy K."/>
            <person name="Piso A."/>
            <person name="Price J.L."/>
            <person name="Sonnekus B."/>
            <person name="Thomas C."/>
            <person name="van der Nest A."/>
            <person name="van Dijk A."/>
            <person name="van Heerden A."/>
            <person name="van Vuuren N."/>
            <person name="Yilmaz N."/>
            <person name="Duong T.A."/>
            <person name="van der Merwe N.A."/>
            <person name="Wingfield M.J."/>
            <person name="Wingfield B.D."/>
        </authorList>
    </citation>
    <scope>NUCLEOTIDE SEQUENCE [LARGE SCALE GENOMIC DNA]</scope>
    <source>
        <strain evidence="12 13">CMW 18167</strain>
    </source>
</reference>
<keyword evidence="13" id="KW-1185">Reference proteome</keyword>
<dbReference type="Pfam" id="PF02096">
    <property type="entry name" value="60KD_IMP"/>
    <property type="match status" value="1"/>
</dbReference>
<evidence type="ECO:0000256" key="6">
    <source>
        <dbReference type="ARBA" id="ARBA00022989"/>
    </source>
</evidence>
<evidence type="ECO:0000313" key="13">
    <source>
        <dbReference type="Proteomes" id="UP001583193"/>
    </source>
</evidence>
<evidence type="ECO:0000256" key="4">
    <source>
        <dbReference type="ARBA" id="ARBA00022792"/>
    </source>
</evidence>
<keyword evidence="5" id="KW-0809">Transit peptide</keyword>
<sequence>MLGGTGLRAPGAVANLARQRLTASSSHSRSISSFTCRVPRGPARLTKGNGLLTSGPSSRAAALPAFRTTSARFNSTSSAAPAAAATTANGTAADGTSALDSVDVTDLSAMDITQIPEKVGYLKEIGLDYGWGPSAFIEYILEHVHIYTGLPWWASIAVTGLLVRAALFKPTMSASDTSAKISNLKPISTPLRSKMMQYARDGNNQEMLKARAELQELHDFHGVKPWKAFVPMLQIPIGYGCFRVVRGMAALPVPALALEQVGWLKDLTVSDPYFILPLVTAGCMFLTFRSRRVQQKGGENGMNEFTKTTLGKAMLYGLPAITFTFMAFWPSALQIYFCATGSFALCQAYLLNSPSFRKTFGLESPIPALQAGPGASPAGGDNSPSRGLRLIYDAIEAEKAKAAKAMEEKPAANVSIIDRAINSVKEGSSKFRSEMQEKMNELSGQGPVTNADGTPAAPPRLSQKDMKMAEDYDKRRREEEEWKREERNHARREAHLRALEAEREKARRSWLKQSQQQSAAKAKSKQR</sequence>
<evidence type="ECO:0000256" key="3">
    <source>
        <dbReference type="ARBA" id="ARBA00022692"/>
    </source>
</evidence>
<keyword evidence="6" id="KW-1133">Transmembrane helix</keyword>
<comment type="caution">
    <text evidence="12">The sequence shown here is derived from an EMBL/GenBank/DDBJ whole genome shotgun (WGS) entry which is preliminary data.</text>
</comment>
<evidence type="ECO:0000256" key="9">
    <source>
        <dbReference type="RuleBase" id="RU003945"/>
    </source>
</evidence>
<evidence type="ECO:0000313" key="12">
    <source>
        <dbReference type="EMBL" id="KAL1886077.1"/>
    </source>
</evidence>
<comment type="subcellular location">
    <subcellularLocation>
        <location evidence="9">Membrane</location>
        <topology evidence="9">Multi-pass membrane protein</topology>
    </subcellularLocation>
    <subcellularLocation>
        <location evidence="1">Mitochondrion inner membrane</location>
        <topology evidence="1">Multi-pass membrane protein</topology>
    </subcellularLocation>
</comment>
<name>A0ABR3YE47_9EURO</name>
<keyword evidence="3 9" id="KW-0812">Transmembrane</keyword>
<evidence type="ECO:0000256" key="2">
    <source>
        <dbReference type="ARBA" id="ARBA00009877"/>
    </source>
</evidence>
<keyword evidence="8" id="KW-0472">Membrane</keyword>
<feature type="compositionally biased region" description="Basic and acidic residues" evidence="10">
    <location>
        <begin position="462"/>
        <end position="507"/>
    </location>
</feature>
<comment type="similarity">
    <text evidence="2 9">Belongs to the OXA1/ALB3/YidC family.</text>
</comment>
<dbReference type="Proteomes" id="UP001583193">
    <property type="component" value="Unassembled WGS sequence"/>
</dbReference>
<keyword evidence="7" id="KW-0496">Mitochondrion</keyword>
<dbReference type="CDD" id="cd20069">
    <property type="entry name" value="5TM_Oxa1-like"/>
    <property type="match status" value="1"/>
</dbReference>
<evidence type="ECO:0000256" key="10">
    <source>
        <dbReference type="SAM" id="MobiDB-lite"/>
    </source>
</evidence>
<feature type="compositionally biased region" description="Basic and acidic residues" evidence="10">
    <location>
        <begin position="428"/>
        <end position="440"/>
    </location>
</feature>
<evidence type="ECO:0000259" key="11">
    <source>
        <dbReference type="Pfam" id="PF02096"/>
    </source>
</evidence>
<accession>A0ABR3YE47</accession>
<evidence type="ECO:0000256" key="8">
    <source>
        <dbReference type="ARBA" id="ARBA00023136"/>
    </source>
</evidence>
<dbReference type="PANTHER" id="PTHR12428">
    <property type="entry name" value="OXA1"/>
    <property type="match status" value="1"/>
</dbReference>
<feature type="compositionally biased region" description="Polar residues" evidence="10">
    <location>
        <begin position="442"/>
        <end position="452"/>
    </location>
</feature>
<evidence type="ECO:0000256" key="7">
    <source>
        <dbReference type="ARBA" id="ARBA00023128"/>
    </source>
</evidence>
<keyword evidence="4" id="KW-0999">Mitochondrion inner membrane</keyword>
<feature type="compositionally biased region" description="Low complexity" evidence="10">
    <location>
        <begin position="512"/>
        <end position="521"/>
    </location>
</feature>
<dbReference type="EMBL" id="JAVDPF010000001">
    <property type="protein sequence ID" value="KAL1886077.1"/>
    <property type="molecule type" value="Genomic_DNA"/>
</dbReference>
<dbReference type="InterPro" id="IPR028055">
    <property type="entry name" value="YidC/Oxa/ALB_C"/>
</dbReference>